<evidence type="ECO:0000313" key="2">
    <source>
        <dbReference type="EMBL" id="SEP06882.1"/>
    </source>
</evidence>
<dbReference type="Gene3D" id="1.10.4080.10">
    <property type="entry name" value="ADP-ribosylation/Crystallin J1"/>
    <property type="match status" value="1"/>
</dbReference>
<dbReference type="Proteomes" id="UP000181951">
    <property type="component" value="Unassembled WGS sequence"/>
</dbReference>
<dbReference type="InterPro" id="IPR005502">
    <property type="entry name" value="Ribosyl_crysJ1"/>
</dbReference>
<accession>A0A1H8UUJ8</accession>
<protein>
    <submittedName>
        <fullName evidence="2">ADP-ribosylglycohydrolase</fullName>
    </submittedName>
</protein>
<feature type="binding site" evidence="1">
    <location>
        <position position="295"/>
    </location>
    <ligand>
        <name>Mg(2+)</name>
        <dbReference type="ChEBI" id="CHEBI:18420"/>
        <label>1</label>
    </ligand>
</feature>
<dbReference type="SUPFAM" id="SSF101478">
    <property type="entry name" value="ADP-ribosylglycohydrolase"/>
    <property type="match status" value="1"/>
</dbReference>
<dbReference type="GO" id="GO:0046872">
    <property type="term" value="F:metal ion binding"/>
    <property type="evidence" value="ECO:0007669"/>
    <property type="project" value="UniProtKB-KW"/>
</dbReference>
<organism evidence="2 3">
    <name type="scientific">Actinacidiphila rubida</name>
    <dbReference type="NCBI Taxonomy" id="310780"/>
    <lineage>
        <taxon>Bacteria</taxon>
        <taxon>Bacillati</taxon>
        <taxon>Actinomycetota</taxon>
        <taxon>Actinomycetes</taxon>
        <taxon>Kitasatosporales</taxon>
        <taxon>Streptomycetaceae</taxon>
        <taxon>Actinacidiphila</taxon>
    </lineage>
</organism>
<feature type="binding site" evidence="1">
    <location>
        <position position="54"/>
    </location>
    <ligand>
        <name>Mg(2+)</name>
        <dbReference type="ChEBI" id="CHEBI:18420"/>
        <label>1</label>
    </ligand>
</feature>
<dbReference type="EMBL" id="FODD01000087">
    <property type="protein sequence ID" value="SEP06882.1"/>
    <property type="molecule type" value="Genomic_DNA"/>
</dbReference>
<evidence type="ECO:0000313" key="3">
    <source>
        <dbReference type="Proteomes" id="UP000181951"/>
    </source>
</evidence>
<keyword evidence="2" id="KW-0378">Hydrolase</keyword>
<keyword evidence="3" id="KW-1185">Reference proteome</keyword>
<gene>
    <name evidence="2" type="ORF">SAMN05216267_10872</name>
</gene>
<dbReference type="OrthoDB" id="9798107at2"/>
<keyword evidence="1" id="KW-0460">Magnesium</keyword>
<name>A0A1H8UUJ8_9ACTN</name>
<feature type="binding site" evidence="1">
    <location>
        <position position="292"/>
    </location>
    <ligand>
        <name>Mg(2+)</name>
        <dbReference type="ChEBI" id="CHEBI:18420"/>
        <label>1</label>
    </ligand>
</feature>
<feature type="binding site" evidence="1">
    <location>
        <position position="52"/>
    </location>
    <ligand>
        <name>Mg(2+)</name>
        <dbReference type="ChEBI" id="CHEBI:18420"/>
        <label>1</label>
    </ligand>
</feature>
<dbReference type="PANTHER" id="PTHR16222">
    <property type="entry name" value="ADP-RIBOSYLGLYCOHYDROLASE"/>
    <property type="match status" value="1"/>
</dbReference>
<keyword evidence="1" id="KW-0479">Metal-binding</keyword>
<dbReference type="GO" id="GO:0016787">
    <property type="term" value="F:hydrolase activity"/>
    <property type="evidence" value="ECO:0007669"/>
    <property type="project" value="UniProtKB-KW"/>
</dbReference>
<dbReference type="STRING" id="310780.SAMN05216267_10872"/>
<dbReference type="Pfam" id="PF03747">
    <property type="entry name" value="ADP_ribosyl_GH"/>
    <property type="match status" value="1"/>
</dbReference>
<dbReference type="PANTHER" id="PTHR16222:SF12">
    <property type="entry name" value="ADP-RIBOSYLGLYCOHYDROLASE-RELATED"/>
    <property type="match status" value="1"/>
</dbReference>
<dbReference type="InterPro" id="IPR036705">
    <property type="entry name" value="Ribosyl_crysJ1_sf"/>
</dbReference>
<feature type="binding site" evidence="1">
    <location>
        <position position="53"/>
    </location>
    <ligand>
        <name>Mg(2+)</name>
        <dbReference type="ChEBI" id="CHEBI:18420"/>
        <label>1</label>
    </ligand>
</feature>
<feature type="binding site" evidence="1">
    <location>
        <position position="294"/>
    </location>
    <ligand>
        <name>Mg(2+)</name>
        <dbReference type="ChEBI" id="CHEBI:18420"/>
        <label>1</label>
    </ligand>
</feature>
<dbReference type="AlphaFoldDB" id="A0A1H8UUJ8"/>
<dbReference type="InterPro" id="IPR050792">
    <property type="entry name" value="ADP-ribosylglycohydrolase"/>
</dbReference>
<proteinExistence type="predicted"/>
<evidence type="ECO:0000256" key="1">
    <source>
        <dbReference type="PIRSR" id="PIRSR605502-1"/>
    </source>
</evidence>
<sequence length="336" mass="35043">MKRAATGALLGLAFGDAMGFPTEFNSMAQIEAKTGPWRSMPLPLASGRAYVTDDTQMTLALGEGLLDALAGGPLTAARMEPPVRRRFVDWCFADDNDRAPGGTCLRACEALSRGGRWQDASEIGSKGCGANMRVAPLGLVPGLDARQRSGAAQLQAALTHGHPTALAAADLTAEAVRLLAGGAEPADLVPALTAYATGSRSAYRADWLGDLAARAHDESPAAFAARGWDACLRALGRLEEALADADPEADPCLATGAGWVAEEALATGLYCFLMLADDPPAVIRRAAYSSGDSDSVAALSGAFAGAYHGADAWPGDWVRDIEYRERLLALGRAWDV</sequence>
<comment type="cofactor">
    <cofactor evidence="1">
        <name>Mg(2+)</name>
        <dbReference type="ChEBI" id="CHEBI:18420"/>
    </cofactor>
    <text evidence="1">Binds 2 magnesium ions per subunit.</text>
</comment>
<reference evidence="2 3" key="1">
    <citation type="submission" date="2016-10" db="EMBL/GenBank/DDBJ databases">
        <authorList>
            <person name="de Groot N.N."/>
        </authorList>
    </citation>
    <scope>NUCLEOTIDE SEQUENCE [LARGE SCALE GENOMIC DNA]</scope>
    <source>
        <strain evidence="2 3">CGMCC 4.2026</strain>
    </source>
</reference>
<dbReference type="RefSeq" id="WP_075018391.1">
    <property type="nucleotide sequence ID" value="NZ_FODD01000087.1"/>
</dbReference>